<proteinExistence type="predicted"/>
<reference evidence="1" key="1">
    <citation type="submission" date="2020-08" db="EMBL/GenBank/DDBJ databases">
        <title>Multicomponent nature underlies the extraordinary mechanical properties of spider dragline silk.</title>
        <authorList>
            <person name="Kono N."/>
            <person name="Nakamura H."/>
            <person name="Mori M."/>
            <person name="Yoshida Y."/>
            <person name="Ohtoshi R."/>
            <person name="Malay A.D."/>
            <person name="Moran D.A.P."/>
            <person name="Tomita M."/>
            <person name="Numata K."/>
            <person name="Arakawa K."/>
        </authorList>
    </citation>
    <scope>NUCLEOTIDE SEQUENCE</scope>
</reference>
<organism evidence="1 2">
    <name type="scientific">Trichonephila inaurata madagascariensis</name>
    <dbReference type="NCBI Taxonomy" id="2747483"/>
    <lineage>
        <taxon>Eukaryota</taxon>
        <taxon>Metazoa</taxon>
        <taxon>Ecdysozoa</taxon>
        <taxon>Arthropoda</taxon>
        <taxon>Chelicerata</taxon>
        <taxon>Arachnida</taxon>
        <taxon>Araneae</taxon>
        <taxon>Araneomorphae</taxon>
        <taxon>Entelegynae</taxon>
        <taxon>Araneoidea</taxon>
        <taxon>Nephilidae</taxon>
        <taxon>Trichonephila</taxon>
        <taxon>Trichonephila inaurata</taxon>
    </lineage>
</organism>
<sequence>MGTLSVAACATAVFRSAEEDVRREFSGIPAKNESHDEGIFYSKGIANSKFIVEGRTVNKEHYLDILRHLKEFIAHKRLQMWKSGQ</sequence>
<evidence type="ECO:0000313" key="1">
    <source>
        <dbReference type="EMBL" id="GFY45644.1"/>
    </source>
</evidence>
<keyword evidence="2" id="KW-1185">Reference proteome</keyword>
<comment type="caution">
    <text evidence="1">The sequence shown here is derived from an EMBL/GenBank/DDBJ whole genome shotgun (WGS) entry which is preliminary data.</text>
</comment>
<dbReference type="EMBL" id="BMAV01004945">
    <property type="protein sequence ID" value="GFY45644.1"/>
    <property type="molecule type" value="Genomic_DNA"/>
</dbReference>
<name>A0A8X6X423_9ARAC</name>
<evidence type="ECO:0000313" key="2">
    <source>
        <dbReference type="Proteomes" id="UP000886998"/>
    </source>
</evidence>
<dbReference type="Proteomes" id="UP000886998">
    <property type="component" value="Unassembled WGS sequence"/>
</dbReference>
<dbReference type="OrthoDB" id="6513831at2759"/>
<dbReference type="AlphaFoldDB" id="A0A8X6X423"/>
<accession>A0A8X6X423</accession>
<gene>
    <name evidence="1" type="ORF">TNIN_247721</name>
</gene>
<protein>
    <submittedName>
        <fullName evidence="1">Uncharacterized protein</fullName>
    </submittedName>
</protein>